<keyword evidence="1" id="KW-0378">Hydrolase</keyword>
<dbReference type="PANTHER" id="PTHR36305:SF1">
    <property type="entry name" value="PHOSPHATIDYLGLYCEROPHOSPHATASE A"/>
    <property type="match status" value="1"/>
</dbReference>
<evidence type="ECO:0000256" key="1">
    <source>
        <dbReference type="PIRNR" id="PIRNR006162"/>
    </source>
</evidence>
<keyword evidence="1 2" id="KW-0812">Transmembrane</keyword>
<dbReference type="GO" id="GO:0046872">
    <property type="term" value="F:metal ion binding"/>
    <property type="evidence" value="ECO:0007669"/>
    <property type="project" value="UniProtKB-KW"/>
</dbReference>
<dbReference type="GO" id="GO:0009395">
    <property type="term" value="P:phospholipid catabolic process"/>
    <property type="evidence" value="ECO:0007669"/>
    <property type="project" value="UniProtKB-KW"/>
</dbReference>
<gene>
    <name evidence="4" type="ORF">DFR44_10629</name>
</gene>
<dbReference type="InterPro" id="IPR026037">
    <property type="entry name" value="PgpA"/>
</dbReference>
<protein>
    <recommendedName>
        <fullName evidence="1">Phosphatidylglycerophosphatase A</fullName>
        <ecNumber evidence="1">3.1.3.27</ecNumber>
    </recommendedName>
    <alternativeName>
        <fullName evidence="1">Phosphatidylglycerolphosphate phosphatase A</fullName>
    </alternativeName>
</protein>
<proteinExistence type="predicted"/>
<keyword evidence="1" id="KW-0479">Metal-binding</keyword>
<comment type="caution">
    <text evidence="4">The sequence shown here is derived from an EMBL/GenBank/DDBJ whole genome shotgun (WGS) entry which is preliminary data.</text>
</comment>
<sequence length="159" mass="17678">MLIHPAAIVAQGVGSGLLHPASGTWGTLVGWLVFVFLNQSLGAYVWAWPLLLAVTFPVGVWACHVTGKELGVHDDSSIVFDEMWAIWLVLLFVMPAPLWQQAIAFGLFRLFDIWKPYPIRLVDEKWTNGLGVMLDDVMAAFYALLVFAVGKQAYIWMAS</sequence>
<comment type="function">
    <text evidence="1">Lipid phosphatase which dephosphorylates phosphatidylglycerophosphate (PGP) to phosphatidylglycerol (PG).</text>
</comment>
<organism evidence="4 5">
    <name type="scientific">Hydromonas duriensis</name>
    <dbReference type="NCBI Taxonomy" id="1527608"/>
    <lineage>
        <taxon>Bacteria</taxon>
        <taxon>Pseudomonadati</taxon>
        <taxon>Pseudomonadota</taxon>
        <taxon>Betaproteobacteria</taxon>
        <taxon>Burkholderiales</taxon>
        <taxon>Burkholderiaceae</taxon>
        <taxon>Hydromonas</taxon>
    </lineage>
</organism>
<keyword evidence="1" id="KW-0997">Cell inner membrane</keyword>
<keyword evidence="1" id="KW-0460">Magnesium</keyword>
<keyword evidence="1" id="KW-1208">Phospholipid metabolism</keyword>
<dbReference type="AlphaFoldDB" id="A0A4R6Y973"/>
<evidence type="ECO:0000313" key="4">
    <source>
        <dbReference type="EMBL" id="TDR31966.1"/>
    </source>
</evidence>
<evidence type="ECO:0000259" key="3">
    <source>
        <dbReference type="Pfam" id="PF04608"/>
    </source>
</evidence>
<evidence type="ECO:0000256" key="2">
    <source>
        <dbReference type="SAM" id="Phobius"/>
    </source>
</evidence>
<dbReference type="GO" id="GO:0008962">
    <property type="term" value="F:phosphatidylglycerophosphatase activity"/>
    <property type="evidence" value="ECO:0007669"/>
    <property type="project" value="UniProtKB-EC"/>
</dbReference>
<dbReference type="GO" id="GO:0006655">
    <property type="term" value="P:phosphatidylglycerol biosynthetic process"/>
    <property type="evidence" value="ECO:0007669"/>
    <property type="project" value="UniProtKB-UniPathway"/>
</dbReference>
<comment type="subcellular location">
    <subcellularLocation>
        <location evidence="1">Cell inner membrane</location>
        <topology evidence="1">Multi-pass membrane protein</topology>
    </subcellularLocation>
</comment>
<keyword evidence="1 2" id="KW-0472">Membrane</keyword>
<dbReference type="SUPFAM" id="SSF101307">
    <property type="entry name" value="YutG-like"/>
    <property type="match status" value="1"/>
</dbReference>
<dbReference type="CDD" id="cd06971">
    <property type="entry name" value="PgpA"/>
    <property type="match status" value="1"/>
</dbReference>
<accession>A0A4R6Y973</accession>
<feature type="transmembrane region" description="Helical" evidence="2">
    <location>
        <begin position="84"/>
        <end position="108"/>
    </location>
</feature>
<comment type="catalytic activity">
    <reaction evidence="1">
        <text>a 1,2-diacyl-sn-glycero-3-phospho-(1'-sn-glycero-3'-phosphate) + H2O = a 1,2-diacyl-sn-glycero-3-phospho-(1'-sn-glycerol) + phosphate</text>
        <dbReference type="Rhea" id="RHEA:33751"/>
        <dbReference type="ChEBI" id="CHEBI:15377"/>
        <dbReference type="ChEBI" id="CHEBI:43474"/>
        <dbReference type="ChEBI" id="CHEBI:60110"/>
        <dbReference type="ChEBI" id="CHEBI:64716"/>
        <dbReference type="EC" id="3.1.3.27"/>
    </reaction>
</comment>
<dbReference type="EMBL" id="SNZE01000006">
    <property type="protein sequence ID" value="TDR31966.1"/>
    <property type="molecule type" value="Genomic_DNA"/>
</dbReference>
<comment type="cofactor">
    <cofactor evidence="1">
        <name>Mg(2+)</name>
        <dbReference type="ChEBI" id="CHEBI:18420"/>
    </cofactor>
</comment>
<dbReference type="InterPro" id="IPR036681">
    <property type="entry name" value="PgpA-like_sf"/>
</dbReference>
<name>A0A4R6Y973_9BURK</name>
<dbReference type="PIRSF" id="PIRSF006162">
    <property type="entry name" value="PgpA"/>
    <property type="match status" value="1"/>
</dbReference>
<dbReference type="Proteomes" id="UP000294480">
    <property type="component" value="Unassembled WGS sequence"/>
</dbReference>
<dbReference type="OrthoDB" id="9804091at2"/>
<evidence type="ECO:0000313" key="5">
    <source>
        <dbReference type="Proteomes" id="UP000294480"/>
    </source>
</evidence>
<dbReference type="PANTHER" id="PTHR36305">
    <property type="entry name" value="PHOSPHATIDYLGLYCEROPHOSPHATASE A"/>
    <property type="match status" value="1"/>
</dbReference>
<keyword evidence="1" id="KW-0443">Lipid metabolism</keyword>
<keyword evidence="1" id="KW-0442">Lipid degradation</keyword>
<keyword evidence="1" id="KW-0595">Phospholipid degradation</keyword>
<feature type="domain" description="YutG/PgpA" evidence="3">
    <location>
        <begin position="9"/>
        <end position="148"/>
    </location>
</feature>
<reference evidence="4 5" key="1">
    <citation type="submission" date="2019-03" db="EMBL/GenBank/DDBJ databases">
        <title>Genomic Encyclopedia of Type Strains, Phase IV (KMG-IV): sequencing the most valuable type-strain genomes for metagenomic binning, comparative biology and taxonomic classification.</title>
        <authorList>
            <person name="Goeker M."/>
        </authorList>
    </citation>
    <scope>NUCLEOTIDE SEQUENCE [LARGE SCALE GENOMIC DNA]</scope>
    <source>
        <strain evidence="4 5">DSM 102852</strain>
    </source>
</reference>
<dbReference type="GO" id="GO:0005886">
    <property type="term" value="C:plasma membrane"/>
    <property type="evidence" value="ECO:0007669"/>
    <property type="project" value="UniProtKB-SubCell"/>
</dbReference>
<dbReference type="Pfam" id="PF04608">
    <property type="entry name" value="PgpA"/>
    <property type="match status" value="1"/>
</dbReference>
<dbReference type="InterPro" id="IPR007686">
    <property type="entry name" value="YutG/PgpA"/>
</dbReference>
<feature type="transmembrane region" description="Helical" evidence="2">
    <location>
        <begin position="17"/>
        <end position="37"/>
    </location>
</feature>
<keyword evidence="2" id="KW-1133">Transmembrane helix</keyword>
<comment type="pathway">
    <text evidence="1">Phospholipid metabolism; phosphatidylglycerol biosynthesis; phosphatidylglycerol from CDP-diacylglycerol: step 2/2.</text>
</comment>
<feature type="transmembrane region" description="Helical" evidence="2">
    <location>
        <begin position="129"/>
        <end position="149"/>
    </location>
</feature>
<keyword evidence="5" id="KW-1185">Reference proteome</keyword>
<feature type="transmembrane region" description="Helical" evidence="2">
    <location>
        <begin position="44"/>
        <end position="64"/>
    </location>
</feature>
<dbReference type="UniPathway" id="UPA00084">
    <property type="reaction ID" value="UER00504"/>
</dbReference>
<keyword evidence="1" id="KW-1003">Cell membrane</keyword>
<dbReference type="EC" id="3.1.3.27" evidence="1"/>